<dbReference type="Gene3D" id="2.60.40.60">
    <property type="entry name" value="Cadherins"/>
    <property type="match status" value="1"/>
</dbReference>
<keyword evidence="2" id="KW-1185">Reference proteome</keyword>
<organism evidence="1 2">
    <name type="scientific">Microvirga terrae</name>
    <dbReference type="NCBI Taxonomy" id="2740529"/>
    <lineage>
        <taxon>Bacteria</taxon>
        <taxon>Pseudomonadati</taxon>
        <taxon>Pseudomonadota</taxon>
        <taxon>Alphaproteobacteria</taxon>
        <taxon>Hyphomicrobiales</taxon>
        <taxon>Methylobacteriaceae</taxon>
        <taxon>Microvirga</taxon>
    </lineage>
</organism>
<dbReference type="Pfam" id="PF17963">
    <property type="entry name" value="Big_9"/>
    <property type="match status" value="1"/>
</dbReference>
<dbReference type="SUPFAM" id="SSF51120">
    <property type="entry name" value="beta-Roll"/>
    <property type="match status" value="1"/>
</dbReference>
<dbReference type="Gene3D" id="2.150.10.10">
    <property type="entry name" value="Serralysin-like metalloprotease, C-terminal"/>
    <property type="match status" value="1"/>
</dbReference>
<proteinExistence type="predicted"/>
<dbReference type="InterPro" id="IPR018511">
    <property type="entry name" value="Hemolysin-typ_Ca-bd_CS"/>
</dbReference>
<dbReference type="SUPFAM" id="SSF49313">
    <property type="entry name" value="Cadherin-like"/>
    <property type="match status" value="1"/>
</dbReference>
<gene>
    <name evidence="1" type="ORF">HPT29_015385</name>
</gene>
<reference evidence="1" key="1">
    <citation type="submission" date="2022-08" db="EMBL/GenBank/DDBJ databases">
        <title>Microvirga terrae sp. nov., isolated from soil.</title>
        <authorList>
            <person name="Kim K.H."/>
            <person name="Seo Y.L."/>
            <person name="Kim J.M."/>
            <person name="Lee J.K."/>
            <person name="Han D.M."/>
            <person name="Jeon C.O."/>
        </authorList>
    </citation>
    <scope>NUCLEOTIDE SEQUENCE</scope>
    <source>
        <strain evidence="1">R24</strain>
    </source>
</reference>
<dbReference type="Proteomes" id="UP001017257">
    <property type="component" value="Chromosome"/>
</dbReference>
<dbReference type="Pfam" id="PF00353">
    <property type="entry name" value="HemolysinCabind"/>
    <property type="match status" value="1"/>
</dbReference>
<dbReference type="InterPro" id="IPR001343">
    <property type="entry name" value="Hemolysn_Ca-bd"/>
</dbReference>
<sequence length="319" mass="32691">MGGSGTDVAVYGGNFSDYTVQRKADGSFSVVDNRTGDGQNTLTGIEYAQFADRTIALTASNSAPTSVSLDVTTVSGRAKAGAVVGHLSGTDPDGDALGYFLASNPNGHFRIQGDELIVAKPFTAGETTVELVVRASDPKGASIDARIILQITPDGIVPVAPDVPAIDTPTVPLPSVSLPPASVTVRGSRGADRLKGGAGDDVLNGGLGRDKLSGGDGSDTFVFSTKLGKTNVDTLTDFSGVDTIRLSKAVFGALHRGLLDESAFGLGAKAANKDVRILYDAKTGNLFYDADGSGNAFDSVKFAHVKVHTAIVAGDFIVA</sequence>
<dbReference type="InterPro" id="IPR015919">
    <property type="entry name" value="Cadherin-like_sf"/>
</dbReference>
<evidence type="ECO:0000313" key="2">
    <source>
        <dbReference type="Proteomes" id="UP001017257"/>
    </source>
</evidence>
<dbReference type="EMBL" id="CP102845">
    <property type="protein sequence ID" value="UVF22010.1"/>
    <property type="molecule type" value="Genomic_DNA"/>
</dbReference>
<dbReference type="PRINTS" id="PR00313">
    <property type="entry name" value="CABNDNGRPT"/>
</dbReference>
<protein>
    <recommendedName>
        <fullName evidence="3">Cadherin domain-containing protein</fullName>
    </recommendedName>
</protein>
<accession>A0ABY5RXL9</accession>
<name>A0ABY5RXL9_9HYPH</name>
<evidence type="ECO:0000313" key="1">
    <source>
        <dbReference type="EMBL" id="UVF22010.1"/>
    </source>
</evidence>
<dbReference type="PROSITE" id="PS00330">
    <property type="entry name" value="HEMOLYSIN_CALCIUM"/>
    <property type="match status" value="2"/>
</dbReference>
<dbReference type="InterPro" id="IPR011049">
    <property type="entry name" value="Serralysin-like_metalloprot_C"/>
</dbReference>
<evidence type="ECO:0008006" key="3">
    <source>
        <dbReference type="Google" id="ProtNLM"/>
    </source>
</evidence>